<gene>
    <name evidence="3" type="ORF">G7Z17_g11167</name>
</gene>
<feature type="transmembrane region" description="Helical" evidence="2">
    <location>
        <begin position="12"/>
        <end position="38"/>
    </location>
</feature>
<evidence type="ECO:0000313" key="3">
    <source>
        <dbReference type="EMBL" id="KAF7542932.1"/>
    </source>
</evidence>
<feature type="compositionally biased region" description="Basic and acidic residues" evidence="1">
    <location>
        <begin position="658"/>
        <end position="672"/>
    </location>
</feature>
<dbReference type="OrthoDB" id="3166386at2759"/>
<evidence type="ECO:0000313" key="4">
    <source>
        <dbReference type="Proteomes" id="UP000722485"/>
    </source>
</evidence>
<accession>A0A9P5L469</accession>
<dbReference type="EMBL" id="JAANBB010000404">
    <property type="protein sequence ID" value="KAF7542932.1"/>
    <property type="molecule type" value="Genomic_DNA"/>
</dbReference>
<feature type="compositionally biased region" description="Low complexity" evidence="1">
    <location>
        <begin position="623"/>
        <end position="638"/>
    </location>
</feature>
<feature type="region of interest" description="Disordered" evidence="1">
    <location>
        <begin position="215"/>
        <end position="275"/>
    </location>
</feature>
<evidence type="ECO:0000256" key="2">
    <source>
        <dbReference type="SAM" id="Phobius"/>
    </source>
</evidence>
<keyword evidence="4" id="KW-1185">Reference proteome</keyword>
<name>A0A9P5L469_9HYPO</name>
<feature type="region of interest" description="Disordered" evidence="1">
    <location>
        <begin position="603"/>
        <end position="717"/>
    </location>
</feature>
<keyword evidence="2" id="KW-1133">Transmembrane helix</keyword>
<dbReference type="Proteomes" id="UP000722485">
    <property type="component" value="Unassembled WGS sequence"/>
</dbReference>
<proteinExistence type="predicted"/>
<dbReference type="AlphaFoldDB" id="A0A9P5L469"/>
<protein>
    <submittedName>
        <fullName evidence="3">Uncharacterized protein</fullName>
    </submittedName>
</protein>
<evidence type="ECO:0000256" key="1">
    <source>
        <dbReference type="SAM" id="MobiDB-lite"/>
    </source>
</evidence>
<sequence>MSDDGRSATDIITYIGVPLAVLGVLPILYNTFATLVSLSRIKRMLRHSRLTALTRSDVVNRVIEIELPRYAVMPLDRFQNRSEYWTLSRHPSSIPGGSWTTFNWRTNAIGLKTQRVEYADQVRQPQVEIAFDELVCYLLDLGSVPDAHGWKLLRSTGLWTPVGCSLMMSPDGREKALSLAPSDDSDGNLSLAVAWSSSWITRDYSQLPPYWVRLPSPPKNPKTSEPGESAAEAEEDELPKTAISEEGLISGEGIKKNSAEVDSIENESSSNSEKTITCQISMDGIVTALTQEDHLQSNARIDGLFIEHIRVRAGKTDGVWFASAATAYGTSHQTILWNYKIPEDILFFARKETVPCGVMVLLAMVDDSETPEWATKHTDYGASLDQFTRRNQEQRTAMAAEARMAPAQREQAAKDRMRREMDQRMQDMRDKSRQDLQRRDQHMMEALQSPKWDTKLVAEHALRWLKSHGIWNESLTLKEVVGFMLHRMVLEGEYASKICRMLDTWKAWADMGGMKRADYQVAVDDKSTFAHATLLIAMIKDTSTALDGTLAMDLQECLRIWRKVLSSPNISSSHTSDTTLVTEPRFIYFPLVASSTRPPLLSTTNLAAIDRPSTMTDRATPPSRGDSSSAMSYGSTGSQVPLPRYSDNAAQEAANSHRASDVESGRDGHDNDEPPPEYSATDPSQGFPAAADSSAYPTSLPTHGPGYPLQPFSHSADSSTAYYLDPRLDKDPAFLEQHIASLAVEPPRPSS</sequence>
<organism evidence="3 4">
    <name type="scientific">Cylindrodendrum hubeiense</name>
    <dbReference type="NCBI Taxonomy" id="595255"/>
    <lineage>
        <taxon>Eukaryota</taxon>
        <taxon>Fungi</taxon>
        <taxon>Dikarya</taxon>
        <taxon>Ascomycota</taxon>
        <taxon>Pezizomycotina</taxon>
        <taxon>Sordariomycetes</taxon>
        <taxon>Hypocreomycetidae</taxon>
        <taxon>Hypocreales</taxon>
        <taxon>Nectriaceae</taxon>
        <taxon>Cylindrodendrum</taxon>
    </lineage>
</organism>
<keyword evidence="2" id="KW-0472">Membrane</keyword>
<reference evidence="3" key="1">
    <citation type="submission" date="2020-03" db="EMBL/GenBank/DDBJ databases">
        <title>Draft Genome Sequence of Cylindrodendrum hubeiense.</title>
        <authorList>
            <person name="Buettner E."/>
            <person name="Kellner H."/>
        </authorList>
    </citation>
    <scope>NUCLEOTIDE SEQUENCE</scope>
    <source>
        <strain evidence="3">IHI 201604</strain>
    </source>
</reference>
<comment type="caution">
    <text evidence="3">The sequence shown here is derived from an EMBL/GenBank/DDBJ whole genome shotgun (WGS) entry which is preliminary data.</text>
</comment>
<keyword evidence="2" id="KW-0812">Transmembrane</keyword>